<proteinExistence type="predicted"/>
<feature type="chain" id="PRO_5046257565" evidence="1">
    <location>
        <begin position="20"/>
        <end position="161"/>
    </location>
</feature>
<dbReference type="SUPFAM" id="SSF53850">
    <property type="entry name" value="Periplasmic binding protein-like II"/>
    <property type="match status" value="1"/>
</dbReference>
<evidence type="ECO:0000313" key="3">
    <source>
        <dbReference type="EMBL" id="GAA1424410.1"/>
    </source>
</evidence>
<feature type="domain" description="Solute-binding protein family 3/N-terminal" evidence="2">
    <location>
        <begin position="44"/>
        <end position="124"/>
    </location>
</feature>
<dbReference type="PROSITE" id="PS51257">
    <property type="entry name" value="PROKAR_LIPOPROTEIN"/>
    <property type="match status" value="1"/>
</dbReference>
<comment type="caution">
    <text evidence="3">The sequence shown here is derived from an EMBL/GenBank/DDBJ whole genome shotgun (WGS) entry which is preliminary data.</text>
</comment>
<organism evidence="3 4">
    <name type="scientific">Agrococcus citreus</name>
    <dbReference type="NCBI Taxonomy" id="84643"/>
    <lineage>
        <taxon>Bacteria</taxon>
        <taxon>Bacillati</taxon>
        <taxon>Actinomycetota</taxon>
        <taxon>Actinomycetes</taxon>
        <taxon>Micrococcales</taxon>
        <taxon>Microbacteriaceae</taxon>
        <taxon>Agrococcus</taxon>
    </lineage>
</organism>
<dbReference type="InterPro" id="IPR001638">
    <property type="entry name" value="Solute-binding_3/MltF_N"/>
</dbReference>
<dbReference type="Gene3D" id="3.40.190.10">
    <property type="entry name" value="Periplasmic binding protein-like II"/>
    <property type="match status" value="1"/>
</dbReference>
<feature type="signal peptide" evidence="1">
    <location>
        <begin position="1"/>
        <end position="19"/>
    </location>
</feature>
<accession>A0ABN1YWS8</accession>
<dbReference type="EMBL" id="BAAAKK010000005">
    <property type="protein sequence ID" value="GAA1424410.1"/>
    <property type="molecule type" value="Genomic_DNA"/>
</dbReference>
<dbReference type="Proteomes" id="UP001501266">
    <property type="component" value="Unassembled WGS sequence"/>
</dbReference>
<sequence>MVGLMRRPLRLLAAMAATAVVLTGCGSIPADPDGTLERVQGGVLRVGVTENAPWVDLSGSGEPSGTEPTLVLEFAQQQGATVAWTAGSEATLAEALEAGELDLVIGGFLEDTPWTEFGAATRPYVTAGTGEWDEQHVMLAPLGENAFLVALESFLDEEAVS</sequence>
<dbReference type="Pfam" id="PF00497">
    <property type="entry name" value="SBP_bac_3"/>
    <property type="match status" value="1"/>
</dbReference>
<reference evidence="3 4" key="1">
    <citation type="journal article" date="2019" name="Int. J. Syst. Evol. Microbiol.">
        <title>The Global Catalogue of Microorganisms (GCM) 10K type strain sequencing project: providing services to taxonomists for standard genome sequencing and annotation.</title>
        <authorList>
            <consortium name="The Broad Institute Genomics Platform"/>
            <consortium name="The Broad Institute Genome Sequencing Center for Infectious Disease"/>
            <person name="Wu L."/>
            <person name="Ma J."/>
        </authorList>
    </citation>
    <scope>NUCLEOTIDE SEQUENCE [LARGE SCALE GENOMIC DNA]</scope>
    <source>
        <strain evidence="3 4">JCM 12398</strain>
    </source>
</reference>
<evidence type="ECO:0000256" key="1">
    <source>
        <dbReference type="SAM" id="SignalP"/>
    </source>
</evidence>
<keyword evidence="4" id="KW-1185">Reference proteome</keyword>
<keyword evidence="1" id="KW-0732">Signal</keyword>
<evidence type="ECO:0000259" key="2">
    <source>
        <dbReference type="Pfam" id="PF00497"/>
    </source>
</evidence>
<name>A0ABN1YWS8_9MICO</name>
<evidence type="ECO:0000313" key="4">
    <source>
        <dbReference type="Proteomes" id="UP001501266"/>
    </source>
</evidence>
<gene>
    <name evidence="3" type="ORF">GCM10009640_20570</name>
</gene>
<protein>
    <submittedName>
        <fullName evidence="3">Transporter substrate-binding domain-containing protein</fullName>
    </submittedName>
</protein>